<dbReference type="PANTHER" id="PTHR10457:SF7">
    <property type="entry name" value="GALACTOKINASE-RELATED"/>
    <property type="match status" value="1"/>
</dbReference>
<protein>
    <recommendedName>
        <fullName evidence="6">GHMP kinase N-terminal domain-containing protein</fullName>
    </recommendedName>
</protein>
<dbReference type="GO" id="GO:0006012">
    <property type="term" value="P:galactose metabolic process"/>
    <property type="evidence" value="ECO:0007669"/>
    <property type="project" value="TreeGrafter"/>
</dbReference>
<evidence type="ECO:0000256" key="3">
    <source>
        <dbReference type="ARBA" id="ARBA00022741"/>
    </source>
</evidence>
<dbReference type="GO" id="GO:0005829">
    <property type="term" value="C:cytosol"/>
    <property type="evidence" value="ECO:0007669"/>
    <property type="project" value="TreeGrafter"/>
</dbReference>
<name>A0A7S3QWI1_DUNTE</name>
<keyword evidence="2" id="KW-0808">Transferase</keyword>
<dbReference type="InterPro" id="IPR006203">
    <property type="entry name" value="GHMP_knse_ATP-bd_CS"/>
</dbReference>
<keyword evidence="3" id="KW-0547">Nucleotide-binding</keyword>
<dbReference type="SUPFAM" id="SSF55060">
    <property type="entry name" value="GHMP Kinase, C-terminal domain"/>
    <property type="match status" value="1"/>
</dbReference>
<evidence type="ECO:0000256" key="1">
    <source>
        <dbReference type="ARBA" id="ARBA00006566"/>
    </source>
</evidence>
<dbReference type="Gene3D" id="3.30.230.10">
    <property type="match status" value="1"/>
</dbReference>
<dbReference type="Gene3D" id="3.30.70.890">
    <property type="entry name" value="GHMP kinase, C-terminal domain"/>
    <property type="match status" value="1"/>
</dbReference>
<dbReference type="PROSITE" id="PS00627">
    <property type="entry name" value="GHMP_KINASES_ATP"/>
    <property type="match status" value="1"/>
</dbReference>
<reference evidence="7" key="1">
    <citation type="submission" date="2021-01" db="EMBL/GenBank/DDBJ databases">
        <authorList>
            <person name="Corre E."/>
            <person name="Pelletier E."/>
            <person name="Niang G."/>
            <person name="Scheremetjew M."/>
            <person name="Finn R."/>
            <person name="Kale V."/>
            <person name="Holt S."/>
            <person name="Cochrane G."/>
            <person name="Meng A."/>
            <person name="Brown T."/>
            <person name="Cohen L."/>
        </authorList>
    </citation>
    <scope>NUCLEOTIDE SEQUENCE</scope>
    <source>
        <strain evidence="7">CCMP1320</strain>
    </source>
</reference>
<dbReference type="InterPro" id="IPR036554">
    <property type="entry name" value="GHMP_kinase_C_sf"/>
</dbReference>
<dbReference type="AlphaFoldDB" id="A0A7S3QWI1"/>
<evidence type="ECO:0000256" key="2">
    <source>
        <dbReference type="ARBA" id="ARBA00022679"/>
    </source>
</evidence>
<dbReference type="Pfam" id="PF00288">
    <property type="entry name" value="GHMP_kinases_N"/>
    <property type="match status" value="1"/>
</dbReference>
<dbReference type="GO" id="GO:0005524">
    <property type="term" value="F:ATP binding"/>
    <property type="evidence" value="ECO:0007669"/>
    <property type="project" value="UniProtKB-KW"/>
</dbReference>
<sequence length="358" mass="38885">MAPSEHEIFVSGRLCLFGEHSDWAGAYHEQNQSIPEGTTIVVGTQEGLYARAGALSNPVLFMKSTLEDGVTKQVEIPFEEAALLEEAQKGGFFSYAAGTAYQMKRRYGGRVQGLMIHNYRSTLPMAKGLSSSAAICVLVARAYSTVYGLQLTVREEMELGYQGEIVTPSKCGRMDQACAYGSVPVVMKFKGAQLDVEDAKLAVPLHLVLVDLRAQKDTVRILTALQEAYPQPKNVEQQRMQELLGFVNHGIVARVLQAMAEGDAQAVGSLMCEAQREFDSRAGPMCPDQLTAPVLHKVLAYPALQPHIWGGKGIGSQGDGTAQLLCKGQDEQAKVCQIVQEELQKLAMPLTVRANVGK</sequence>
<dbReference type="PANTHER" id="PTHR10457">
    <property type="entry name" value="MEVALONATE KINASE/GALACTOKINASE"/>
    <property type="match status" value="1"/>
</dbReference>
<dbReference type="SUPFAM" id="SSF54211">
    <property type="entry name" value="Ribosomal protein S5 domain 2-like"/>
    <property type="match status" value="1"/>
</dbReference>
<proteinExistence type="inferred from homology"/>
<dbReference type="EMBL" id="HBIP01017220">
    <property type="protein sequence ID" value="CAE0495053.1"/>
    <property type="molecule type" value="Transcribed_RNA"/>
</dbReference>
<evidence type="ECO:0000259" key="6">
    <source>
        <dbReference type="Pfam" id="PF00288"/>
    </source>
</evidence>
<evidence type="ECO:0000313" key="7">
    <source>
        <dbReference type="EMBL" id="CAE0495053.1"/>
    </source>
</evidence>
<evidence type="ECO:0000256" key="5">
    <source>
        <dbReference type="ARBA" id="ARBA00022840"/>
    </source>
</evidence>
<dbReference type="InterPro" id="IPR006204">
    <property type="entry name" value="GHMP_kinase_N_dom"/>
</dbReference>
<dbReference type="InterPro" id="IPR020568">
    <property type="entry name" value="Ribosomal_Su5_D2-typ_SF"/>
</dbReference>
<accession>A0A7S3QWI1</accession>
<keyword evidence="4" id="KW-0418">Kinase</keyword>
<feature type="domain" description="GHMP kinase N-terminal" evidence="6">
    <location>
        <begin position="95"/>
        <end position="181"/>
    </location>
</feature>
<comment type="similarity">
    <text evidence="1">Belongs to the GHMP kinase family. GalK subfamily.</text>
</comment>
<keyword evidence="5" id="KW-0067">ATP-binding</keyword>
<dbReference type="GO" id="GO:0004335">
    <property type="term" value="F:galactokinase activity"/>
    <property type="evidence" value="ECO:0007669"/>
    <property type="project" value="TreeGrafter"/>
</dbReference>
<gene>
    <name evidence="7" type="ORF">DTER00134_LOCUS10126</name>
</gene>
<dbReference type="PRINTS" id="PR00959">
    <property type="entry name" value="MEVGALKINASE"/>
</dbReference>
<evidence type="ECO:0000256" key="4">
    <source>
        <dbReference type="ARBA" id="ARBA00022777"/>
    </source>
</evidence>
<organism evidence="7">
    <name type="scientific">Dunaliella tertiolecta</name>
    <name type="common">Green alga</name>
    <dbReference type="NCBI Taxonomy" id="3047"/>
    <lineage>
        <taxon>Eukaryota</taxon>
        <taxon>Viridiplantae</taxon>
        <taxon>Chlorophyta</taxon>
        <taxon>core chlorophytes</taxon>
        <taxon>Chlorophyceae</taxon>
        <taxon>CS clade</taxon>
        <taxon>Chlamydomonadales</taxon>
        <taxon>Dunaliellaceae</taxon>
        <taxon>Dunaliella</taxon>
    </lineage>
</organism>
<dbReference type="InterPro" id="IPR014721">
    <property type="entry name" value="Ribsml_uS5_D2-typ_fold_subgr"/>
</dbReference>